<name>A0A1J5PWP3_9ZZZZ</name>
<evidence type="ECO:0000313" key="3">
    <source>
        <dbReference type="EMBL" id="OIQ71980.1"/>
    </source>
</evidence>
<dbReference type="EMBL" id="MLJW01003472">
    <property type="protein sequence ID" value="OIQ71980.1"/>
    <property type="molecule type" value="Genomic_DNA"/>
</dbReference>
<dbReference type="Pfam" id="PF05016">
    <property type="entry name" value="ParE_toxin"/>
    <property type="match status" value="1"/>
</dbReference>
<sequence length="99" mass="11647">MQVRFAELAKLEFDEASAWYQAIRPELGRSFSQEVRTATQRITHMPLMYPLEMGDIRRCVLKQFPYTLRYAVRGDLILVVAVSHQHRTPDYWVDRSSDS</sequence>
<dbReference type="AlphaFoldDB" id="A0A1J5PWP3"/>
<comment type="caution">
    <text evidence="3">The sequence shown here is derived from an EMBL/GenBank/DDBJ whole genome shotgun (WGS) entry which is preliminary data.</text>
</comment>
<evidence type="ECO:0000256" key="2">
    <source>
        <dbReference type="ARBA" id="ARBA00022649"/>
    </source>
</evidence>
<dbReference type="Gene3D" id="3.30.2310.20">
    <property type="entry name" value="RelE-like"/>
    <property type="match status" value="1"/>
</dbReference>
<organism evidence="3">
    <name type="scientific">mine drainage metagenome</name>
    <dbReference type="NCBI Taxonomy" id="410659"/>
    <lineage>
        <taxon>unclassified sequences</taxon>
        <taxon>metagenomes</taxon>
        <taxon>ecological metagenomes</taxon>
    </lineage>
</organism>
<accession>A0A1J5PWP3</accession>
<dbReference type="InterPro" id="IPR051803">
    <property type="entry name" value="TA_system_RelE-like_toxin"/>
</dbReference>
<dbReference type="InterPro" id="IPR007712">
    <property type="entry name" value="RelE/ParE_toxin"/>
</dbReference>
<dbReference type="PANTHER" id="PTHR33755">
    <property type="entry name" value="TOXIN PARE1-RELATED"/>
    <property type="match status" value="1"/>
</dbReference>
<dbReference type="InterPro" id="IPR035093">
    <property type="entry name" value="RelE/ParE_toxin_dom_sf"/>
</dbReference>
<comment type="similarity">
    <text evidence="1">Belongs to the RelE toxin family.</text>
</comment>
<keyword evidence="2" id="KW-1277">Toxin-antitoxin system</keyword>
<dbReference type="PANTHER" id="PTHR33755:SF8">
    <property type="entry name" value="TOXIN PARE2"/>
    <property type="match status" value="1"/>
</dbReference>
<proteinExistence type="inferred from homology"/>
<evidence type="ECO:0000256" key="1">
    <source>
        <dbReference type="ARBA" id="ARBA00006226"/>
    </source>
</evidence>
<protein>
    <submittedName>
        <fullName evidence="3">Plasmid stabilization system protein</fullName>
    </submittedName>
</protein>
<reference evidence="3" key="1">
    <citation type="submission" date="2016-10" db="EMBL/GenBank/DDBJ databases">
        <title>Sequence of Gallionella enrichment culture.</title>
        <authorList>
            <person name="Poehlein A."/>
            <person name="Muehling M."/>
            <person name="Daniel R."/>
        </authorList>
    </citation>
    <scope>NUCLEOTIDE SEQUENCE</scope>
</reference>
<gene>
    <name evidence="3" type="ORF">GALL_463970</name>
</gene>